<name>A0ABU7X5J2_9ACTN</name>
<dbReference type="EMBL" id="JAVFKM010000025">
    <property type="protein sequence ID" value="MEF3118208.1"/>
    <property type="molecule type" value="Genomic_DNA"/>
</dbReference>
<comment type="caution">
    <text evidence="1">The sequence shown here is derived from an EMBL/GenBank/DDBJ whole genome shotgun (WGS) entry which is preliminary data.</text>
</comment>
<proteinExistence type="predicted"/>
<protein>
    <submittedName>
        <fullName evidence="1">Uncharacterized protein</fullName>
    </submittedName>
</protein>
<evidence type="ECO:0000313" key="1">
    <source>
        <dbReference type="EMBL" id="MEF3118208.1"/>
    </source>
</evidence>
<dbReference type="Proteomes" id="UP001348265">
    <property type="component" value="Unassembled WGS sequence"/>
</dbReference>
<evidence type="ECO:0000313" key="2">
    <source>
        <dbReference type="Proteomes" id="UP001348265"/>
    </source>
</evidence>
<gene>
    <name evidence="1" type="ORF">RB636_34160</name>
</gene>
<sequence>MATLVYFKKISENPDTITYSFGEYLPEMTRHLSLDRTNRRALPDDGNIDYLFLKASRKINAVFDERGDGPERGVSAS</sequence>
<keyword evidence="2" id="KW-1185">Reference proteome</keyword>
<organism evidence="1 2">
    <name type="scientific">Streptomyces chrestomyceticus</name>
    <dbReference type="NCBI Taxonomy" id="68185"/>
    <lineage>
        <taxon>Bacteria</taxon>
        <taxon>Bacillati</taxon>
        <taxon>Actinomycetota</taxon>
        <taxon>Actinomycetes</taxon>
        <taxon>Kitasatosporales</taxon>
        <taxon>Streptomycetaceae</taxon>
        <taxon>Streptomyces</taxon>
    </lineage>
</organism>
<accession>A0ABU7X5J2</accession>
<reference evidence="1 2" key="1">
    <citation type="submission" date="2023-08" db="EMBL/GenBank/DDBJ databases">
        <authorList>
            <person name="Sharma P."/>
            <person name="Verma V."/>
            <person name="Mohan M.K."/>
            <person name="Dubey A.K."/>
        </authorList>
    </citation>
    <scope>NUCLEOTIDE SEQUENCE [LARGE SCALE GENOMIC DNA]</scope>
    <source>
        <strain evidence="1 2">ADP4</strain>
    </source>
</reference>
<dbReference type="RefSeq" id="WP_331789387.1">
    <property type="nucleotide sequence ID" value="NZ_JAVFKM010000025.1"/>
</dbReference>